<dbReference type="InterPro" id="IPR049427">
    <property type="entry name" value="Acyl-ACP_TE_C"/>
</dbReference>
<evidence type="ECO:0000256" key="7">
    <source>
        <dbReference type="ARBA" id="ARBA00023160"/>
    </source>
</evidence>
<keyword evidence="7" id="KW-0275">Fatty acid biosynthesis</keyword>
<dbReference type="STRING" id="683125.SAMN05660206_101403"/>
<dbReference type="InterPro" id="IPR002864">
    <property type="entry name" value="Acyl-ACP_thioesterase_NHD"/>
</dbReference>
<reference evidence="10 11" key="1">
    <citation type="submission" date="2016-10" db="EMBL/GenBank/DDBJ databases">
        <authorList>
            <person name="de Groot N.N."/>
        </authorList>
    </citation>
    <scope>NUCLEOTIDE SEQUENCE [LARGE SCALE GENOMIC DNA]</scope>
    <source>
        <strain evidence="10 11">DSM 22789</strain>
    </source>
</reference>
<dbReference type="Proteomes" id="UP000198785">
    <property type="component" value="Unassembled WGS sequence"/>
</dbReference>
<evidence type="ECO:0000256" key="2">
    <source>
        <dbReference type="ARBA" id="ARBA00022516"/>
    </source>
</evidence>
<keyword evidence="4" id="KW-0276">Fatty acid metabolism</keyword>
<evidence type="ECO:0000256" key="3">
    <source>
        <dbReference type="ARBA" id="ARBA00022801"/>
    </source>
</evidence>
<dbReference type="InterPro" id="IPR045023">
    <property type="entry name" value="FATA/B"/>
</dbReference>
<dbReference type="GO" id="GO:0016297">
    <property type="term" value="F:fatty acyl-[ACP] hydrolase activity"/>
    <property type="evidence" value="ECO:0007669"/>
    <property type="project" value="InterPro"/>
</dbReference>
<accession>A0A1I6PD53</accession>
<feature type="domain" description="Acyl-ACP thioesterase-like C-terminal" evidence="9">
    <location>
        <begin position="150"/>
        <end position="221"/>
    </location>
</feature>
<evidence type="ECO:0000256" key="5">
    <source>
        <dbReference type="ARBA" id="ARBA00022946"/>
    </source>
</evidence>
<name>A0A1I6PD53_9SPHI</name>
<gene>
    <name evidence="10" type="ORF">SAMN05660206_101403</name>
</gene>
<organism evidence="10 11">
    <name type="scientific">Sphingobacterium wenxiniae</name>
    <dbReference type="NCBI Taxonomy" id="683125"/>
    <lineage>
        <taxon>Bacteria</taxon>
        <taxon>Pseudomonadati</taxon>
        <taxon>Bacteroidota</taxon>
        <taxon>Sphingobacteriia</taxon>
        <taxon>Sphingobacteriales</taxon>
        <taxon>Sphingobacteriaceae</taxon>
        <taxon>Sphingobacterium</taxon>
    </lineage>
</organism>
<evidence type="ECO:0000313" key="10">
    <source>
        <dbReference type="EMBL" id="SFS38093.1"/>
    </source>
</evidence>
<keyword evidence="6" id="KW-0443">Lipid metabolism</keyword>
<dbReference type="Gene3D" id="3.10.129.10">
    <property type="entry name" value="Hotdog Thioesterase"/>
    <property type="match status" value="1"/>
</dbReference>
<dbReference type="AlphaFoldDB" id="A0A1I6PD53"/>
<comment type="similarity">
    <text evidence="1">Belongs to the acyl-ACP thioesterase family.</text>
</comment>
<dbReference type="Pfam" id="PF20791">
    <property type="entry name" value="Acyl-ACP_TE_C"/>
    <property type="match status" value="1"/>
</dbReference>
<dbReference type="GO" id="GO:0000036">
    <property type="term" value="F:acyl carrier activity"/>
    <property type="evidence" value="ECO:0007669"/>
    <property type="project" value="TreeGrafter"/>
</dbReference>
<evidence type="ECO:0000259" key="8">
    <source>
        <dbReference type="Pfam" id="PF01643"/>
    </source>
</evidence>
<evidence type="ECO:0000256" key="1">
    <source>
        <dbReference type="ARBA" id="ARBA00006500"/>
    </source>
</evidence>
<dbReference type="PANTHER" id="PTHR31727">
    <property type="entry name" value="OLEOYL-ACYL CARRIER PROTEIN THIOESTERASE 1, CHLOROPLASTIC"/>
    <property type="match status" value="1"/>
</dbReference>
<dbReference type="Pfam" id="PF01643">
    <property type="entry name" value="Acyl-ACP_TE"/>
    <property type="match status" value="1"/>
</dbReference>
<dbReference type="RefSeq" id="WP_093363465.1">
    <property type="nucleotide sequence ID" value="NZ_FOZZ01000001.1"/>
</dbReference>
<dbReference type="InterPro" id="IPR029069">
    <property type="entry name" value="HotDog_dom_sf"/>
</dbReference>
<dbReference type="OrthoDB" id="9801517at2"/>
<keyword evidence="3" id="KW-0378">Hydrolase</keyword>
<evidence type="ECO:0000256" key="4">
    <source>
        <dbReference type="ARBA" id="ARBA00022832"/>
    </source>
</evidence>
<sequence>MPIEIYSKTYRLDFTQCYPNGFLKYSELSNLMQLVAAEHAAGLGFDYMNMAKQNQAWVLTRVRIEIDKLPKLLQEITIHTWIEDFLGNRSVRDFAIEVGGKKIIGASTFWAVLNIKERKSENLAIHINPQHVLSGKKSTSVPFRRIDQQTDYDQHSSYTVRLSDLDVVQHVNNVRYTEWCMDSLDAAVVLNKPFKSIDMNYIKELGLGQEVNIAHSLKGDEIHFSISKGDKTIFLMDIHV</sequence>
<proteinExistence type="inferred from homology"/>
<keyword evidence="11" id="KW-1185">Reference proteome</keyword>
<evidence type="ECO:0000313" key="11">
    <source>
        <dbReference type="Proteomes" id="UP000198785"/>
    </source>
</evidence>
<dbReference type="SUPFAM" id="SSF54637">
    <property type="entry name" value="Thioesterase/thiol ester dehydrase-isomerase"/>
    <property type="match status" value="2"/>
</dbReference>
<dbReference type="CDD" id="cd00586">
    <property type="entry name" value="4HBT"/>
    <property type="match status" value="1"/>
</dbReference>
<feature type="domain" description="Acyl-ACP thioesterase N-terminal hotdog" evidence="8">
    <location>
        <begin position="5"/>
        <end position="122"/>
    </location>
</feature>
<keyword evidence="2" id="KW-0444">Lipid biosynthesis</keyword>
<dbReference type="EMBL" id="FOZZ01000001">
    <property type="protein sequence ID" value="SFS38093.1"/>
    <property type="molecule type" value="Genomic_DNA"/>
</dbReference>
<dbReference type="PANTHER" id="PTHR31727:SF6">
    <property type="entry name" value="OLEOYL-ACYL CARRIER PROTEIN THIOESTERASE 1, CHLOROPLASTIC"/>
    <property type="match status" value="1"/>
</dbReference>
<evidence type="ECO:0000259" key="9">
    <source>
        <dbReference type="Pfam" id="PF20791"/>
    </source>
</evidence>
<evidence type="ECO:0000256" key="6">
    <source>
        <dbReference type="ARBA" id="ARBA00023098"/>
    </source>
</evidence>
<protein>
    <submittedName>
        <fullName evidence="10">Acyl-ACP thioesterase</fullName>
    </submittedName>
</protein>
<keyword evidence="5" id="KW-0809">Transit peptide</keyword>